<evidence type="ECO:0000259" key="6">
    <source>
        <dbReference type="PROSITE" id="PS50011"/>
    </source>
</evidence>
<dbReference type="Pfam" id="PF07714">
    <property type="entry name" value="PK_Tyr_Ser-Thr"/>
    <property type="match status" value="1"/>
</dbReference>
<evidence type="ECO:0000256" key="3">
    <source>
        <dbReference type="ARBA" id="ARBA00022777"/>
    </source>
</evidence>
<dbReference type="InterPro" id="IPR001245">
    <property type="entry name" value="Ser-Thr/Tyr_kinase_cat_dom"/>
</dbReference>
<feature type="transmembrane region" description="Helical" evidence="5">
    <location>
        <begin position="1708"/>
        <end position="1732"/>
    </location>
</feature>
<evidence type="ECO:0000256" key="1">
    <source>
        <dbReference type="ARBA" id="ARBA00022679"/>
    </source>
</evidence>
<keyword evidence="8" id="KW-1185">Reference proteome</keyword>
<evidence type="ECO:0000256" key="2">
    <source>
        <dbReference type="ARBA" id="ARBA00022741"/>
    </source>
</evidence>
<dbReference type="Proteomes" id="UP001281761">
    <property type="component" value="Unassembled WGS sequence"/>
</dbReference>
<sequence>MILPNIGGGHGVGLCPTIFETSNAILLQRSERSSLAAISSSSVRVYESRVISNSERTPFVVVGENGWEETSISLIGCSHTSSCFPSLLPLASLKSRYLSSASPSDVDVAQNVEIASHGLWIRDASLIVGTGPLFDFYGFGSQLERKETCFVKTTLSSSCILNTTSDFMGSVARERKEQDCGSDVGLVSGVSQSLIGSCVSSCTNHLYGTAIHDLNLGGSVLSKNTSFTHTTTTLDYHNEHKTTQTTLNTAIQFHHFSLCTFKGCTGQYQGGAIILNIYPVDLEIESCSFDSCSSGTGGGAVFFSPGNTKAIFVLSSSSFVGCSSAGGGGSLCVTSDTSITISDTIFRNSNSTNHGGAVLLSHWDFTSSGGAISNCLFENCQTTTAVSEGGGGGLYCRNCLSIRLDSFRFRGCSTVSGNGRDMYFYTYNAQTTPLPTVSLSTVSNCDSTSTPEENRIYPANIVSGTVLPTPTQTATILSLTAQLISSTEAEIVVTLNKAVSGKLLVLLSNAEGTPRTDSTKAPNIDRVLAFTLSSNVGKTTVSIDDTGLLQLPLEDYRITIPSLSGHNVSFSNAPIVMFTPSPTLLSANCVLDESFMIAVLNLEGSCMDGESFVFTLHDESTFEATFASSEARVTLELTGEGAEWKENMMFVIVSGKKKNSDSISVSIPTPVYFTIPERSRLTNIEVSELNEDKTGVTLLFTSRQLKGNEELEVTIQKASGDDSEVMKLRTNAEGQIISQTVTLYPSNKNAEEWKNWIVFGESYKVVGVLWKRSEGDVAVQFSSIVFGMPVEVVRVSSADCSKDSATSTIVSIVGVGFVVDETYTLTLSGTPTSDSTSSDIHAPTITVKASSRTTAQSSALSLSWSSEESLRFGFTYAITAITNGTEDGVVEGGEFKTPSEPSVTSISRKLKDGDAKTVEISISGLNIPDGEYWLVLKGKVSTKETELKIRIANSEGKSEGTVEFGIFSSSEMEYGAEYEVTGLFNSLVTVALPKAADRSLTMPEAPARVMSVSCELSGEKKTHAKIVISGTKLPSGKTLSVKVKEVDPTGSLIGYEIALSEIEIAKETSTKSIEMEVYEANKPSLEYGKTYELISLAISDTASCILDESVRFSVPIEPVRIKSVLCPETNPNWTVVTLGGSGFVSGEFYTVTVSGHPIDSASPPPSTLHEASFVVTASSDQLAKSSALQLYPAEGSDLKFSYSYTIEKITNGTEDGVIHSGVFNTQADVNQDEALITRFEVVLASSLNTSMMIEVSGSHLPSGTIGTMTLNESFTFNMSFSSDTFGRSEVIPLGVSDSLAFGSEYTITSLENSNKQPIQTTQTTITTPPKPSKLSFYVCGTEASAGVDQSGADPESCFGIKSAWNSATSLGILDTTMRIVNSADLSSPLIVTTSVPFTLLSFQAEPATLQARPSASQPNCVLISVKQEAECRLTLLTVIADLSGSSFKLVSASKGTVVIRSCSIEGRGGSGSSNEDVSICGWSRGFLELIETDTELNSVTLKEIEMGGIWMSGGKLNVTAGVFSHNGPSNADFPSTRQNIHCEGEGMLVIDSLAKGDGTEDTPSAWIDSHECTVDAKQSIKTSPLFVPTLLPNSSSSFNSSSKQYRIVVVGSSLFPCGLSLEVSSQKGDKRESVEFALSGSSDGVSSFSESEIVVTLASSSFSSLHTSEEWKGCLLFGNNQSSSSFVIRSPSSSDQKQAEGGVTSRGWIVGLVVGIGILALIVILLLVVLGVRSRALKKDRTPSQSEMDETDHFEMKLDDVNELNRHSGDTSFYGMGSKSIVVESSASDFTQLAHSEGKQKEGDDLLDMVEVMNGLNPVSVIQLTRNCSLYNRLHGTNQVGFSKRQVGLELARGVEQIAKTDSSAPILTTLSPHWIFLDSKDKVFFQTKAALTQGAFFGSGLGESTEKARNRERVEDQRWQAPEMVKGGVVAEMEKAAVFSLGILLWELETGEIPCKEVDAVNAQRAFESGFQLSMTTITNKTLAELIDKCVTPDVDSRPLLKHMVQTLEGLEEKKQPEEMKLFAESTSKPSPAI</sequence>
<dbReference type="SUPFAM" id="SSF56112">
    <property type="entry name" value="Protein kinase-like (PK-like)"/>
    <property type="match status" value="1"/>
</dbReference>
<keyword evidence="4" id="KW-0067">ATP-binding</keyword>
<dbReference type="EMBL" id="JARBJD010000193">
    <property type="protein sequence ID" value="KAK2947702.1"/>
    <property type="molecule type" value="Genomic_DNA"/>
</dbReference>
<keyword evidence="5" id="KW-0472">Membrane</keyword>
<feature type="domain" description="Protein kinase" evidence="6">
    <location>
        <begin position="1708"/>
        <end position="2012"/>
    </location>
</feature>
<organism evidence="7 8">
    <name type="scientific">Blattamonas nauphoetae</name>
    <dbReference type="NCBI Taxonomy" id="2049346"/>
    <lineage>
        <taxon>Eukaryota</taxon>
        <taxon>Metamonada</taxon>
        <taxon>Preaxostyla</taxon>
        <taxon>Oxymonadida</taxon>
        <taxon>Blattamonas</taxon>
    </lineage>
</organism>
<accession>A0ABQ9X8Z3</accession>
<dbReference type="InterPro" id="IPR011009">
    <property type="entry name" value="Kinase-like_dom_sf"/>
</dbReference>
<dbReference type="InterPro" id="IPR000719">
    <property type="entry name" value="Prot_kinase_dom"/>
</dbReference>
<keyword evidence="3" id="KW-0418">Kinase</keyword>
<name>A0ABQ9X8Z3_9EUKA</name>
<evidence type="ECO:0000256" key="5">
    <source>
        <dbReference type="SAM" id="Phobius"/>
    </source>
</evidence>
<keyword evidence="5" id="KW-1133">Transmembrane helix</keyword>
<dbReference type="PANTHER" id="PTHR44329:SF288">
    <property type="entry name" value="MITOGEN-ACTIVATED PROTEIN KINASE KINASE KINASE 20"/>
    <property type="match status" value="1"/>
</dbReference>
<dbReference type="InterPro" id="IPR051681">
    <property type="entry name" value="Ser/Thr_Kinases-Pseudokinases"/>
</dbReference>
<evidence type="ECO:0000313" key="8">
    <source>
        <dbReference type="Proteomes" id="UP001281761"/>
    </source>
</evidence>
<dbReference type="Gene3D" id="1.10.510.10">
    <property type="entry name" value="Transferase(Phosphotransferase) domain 1"/>
    <property type="match status" value="1"/>
</dbReference>
<dbReference type="InterPro" id="IPR011050">
    <property type="entry name" value="Pectin_lyase_fold/virulence"/>
</dbReference>
<gene>
    <name evidence="7" type="ORF">BLNAU_17372</name>
</gene>
<dbReference type="SUPFAM" id="SSF51126">
    <property type="entry name" value="Pectin lyase-like"/>
    <property type="match status" value="1"/>
</dbReference>
<keyword evidence="2" id="KW-0547">Nucleotide-binding</keyword>
<evidence type="ECO:0000313" key="7">
    <source>
        <dbReference type="EMBL" id="KAK2947702.1"/>
    </source>
</evidence>
<comment type="caution">
    <text evidence="7">The sequence shown here is derived from an EMBL/GenBank/DDBJ whole genome shotgun (WGS) entry which is preliminary data.</text>
</comment>
<evidence type="ECO:0000256" key="4">
    <source>
        <dbReference type="ARBA" id="ARBA00022840"/>
    </source>
</evidence>
<keyword evidence="5" id="KW-0812">Transmembrane</keyword>
<proteinExistence type="predicted"/>
<reference evidence="7 8" key="1">
    <citation type="journal article" date="2022" name="bioRxiv">
        <title>Genomics of Preaxostyla Flagellates Illuminates Evolutionary Transitions and the Path Towards Mitochondrial Loss.</title>
        <authorList>
            <person name="Novak L.V.F."/>
            <person name="Treitli S.C."/>
            <person name="Pyrih J."/>
            <person name="Halakuc P."/>
            <person name="Pipaliya S.V."/>
            <person name="Vacek V."/>
            <person name="Brzon O."/>
            <person name="Soukal P."/>
            <person name="Eme L."/>
            <person name="Dacks J.B."/>
            <person name="Karnkowska A."/>
            <person name="Elias M."/>
            <person name="Hampl V."/>
        </authorList>
    </citation>
    <scope>NUCLEOTIDE SEQUENCE [LARGE SCALE GENOMIC DNA]</scope>
    <source>
        <strain evidence="7">NAU3</strain>
        <tissue evidence="7">Gut</tissue>
    </source>
</reference>
<dbReference type="PANTHER" id="PTHR44329">
    <property type="entry name" value="SERINE/THREONINE-PROTEIN KINASE TNNI3K-RELATED"/>
    <property type="match status" value="1"/>
</dbReference>
<keyword evidence="1" id="KW-0808">Transferase</keyword>
<dbReference type="PROSITE" id="PS50011">
    <property type="entry name" value="PROTEIN_KINASE_DOM"/>
    <property type="match status" value="1"/>
</dbReference>
<protein>
    <recommendedName>
        <fullName evidence="6">Protein kinase domain-containing protein</fullName>
    </recommendedName>
</protein>